<dbReference type="OrthoDB" id="6378527at2759"/>
<keyword evidence="2" id="KW-1133">Transmembrane helix</keyword>
<evidence type="ECO:0000256" key="3">
    <source>
        <dbReference type="SAM" id="SignalP"/>
    </source>
</evidence>
<dbReference type="EMBL" id="QCYY01003275">
    <property type="protein sequence ID" value="ROT64304.1"/>
    <property type="molecule type" value="Genomic_DNA"/>
</dbReference>
<feature type="compositionally biased region" description="Polar residues" evidence="1">
    <location>
        <begin position="419"/>
        <end position="430"/>
    </location>
</feature>
<feature type="region of interest" description="Disordered" evidence="1">
    <location>
        <begin position="99"/>
        <end position="183"/>
    </location>
</feature>
<dbReference type="Proteomes" id="UP000283509">
    <property type="component" value="Unassembled WGS sequence"/>
</dbReference>
<keyword evidence="2" id="KW-0812">Transmembrane</keyword>
<reference evidence="4 5" key="1">
    <citation type="submission" date="2018-04" db="EMBL/GenBank/DDBJ databases">
        <authorList>
            <person name="Zhang X."/>
            <person name="Yuan J."/>
            <person name="Li F."/>
            <person name="Xiang J."/>
        </authorList>
    </citation>
    <scope>NUCLEOTIDE SEQUENCE [LARGE SCALE GENOMIC DNA]</scope>
    <source>
        <tissue evidence="4">Muscle</tissue>
    </source>
</reference>
<dbReference type="AlphaFoldDB" id="A0A423SJH7"/>
<evidence type="ECO:0000256" key="2">
    <source>
        <dbReference type="SAM" id="Phobius"/>
    </source>
</evidence>
<keyword evidence="5" id="KW-1185">Reference proteome</keyword>
<feature type="region of interest" description="Disordered" evidence="1">
    <location>
        <begin position="454"/>
        <end position="522"/>
    </location>
</feature>
<feature type="compositionally biased region" description="Low complexity" evidence="1">
    <location>
        <begin position="455"/>
        <end position="470"/>
    </location>
</feature>
<evidence type="ECO:0000256" key="1">
    <source>
        <dbReference type="SAM" id="MobiDB-lite"/>
    </source>
</evidence>
<comment type="caution">
    <text evidence="4">The sequence shown here is derived from an EMBL/GenBank/DDBJ whole genome shotgun (WGS) entry which is preliminary data.</text>
</comment>
<feature type="signal peptide" evidence="3">
    <location>
        <begin position="1"/>
        <end position="20"/>
    </location>
</feature>
<feature type="compositionally biased region" description="Polar residues" evidence="1">
    <location>
        <begin position="353"/>
        <end position="368"/>
    </location>
</feature>
<feature type="compositionally biased region" description="Polar residues" evidence="1">
    <location>
        <begin position="146"/>
        <end position="161"/>
    </location>
</feature>
<proteinExistence type="predicted"/>
<reference evidence="4 5" key="2">
    <citation type="submission" date="2019-01" db="EMBL/GenBank/DDBJ databases">
        <title>The decoding of complex shrimp genome reveals the adaptation for benthos swimmer, frequently molting mechanism and breeding impact on genome.</title>
        <authorList>
            <person name="Sun Y."/>
            <person name="Gao Y."/>
            <person name="Yu Y."/>
        </authorList>
    </citation>
    <scope>NUCLEOTIDE SEQUENCE [LARGE SCALE GENOMIC DNA]</scope>
    <source>
        <tissue evidence="4">Muscle</tissue>
    </source>
</reference>
<evidence type="ECO:0000313" key="4">
    <source>
        <dbReference type="EMBL" id="ROT64304.1"/>
    </source>
</evidence>
<feature type="region of interest" description="Disordered" evidence="1">
    <location>
        <begin position="536"/>
        <end position="561"/>
    </location>
</feature>
<feature type="region of interest" description="Disordered" evidence="1">
    <location>
        <begin position="303"/>
        <end position="322"/>
    </location>
</feature>
<feature type="compositionally biased region" description="Basic residues" evidence="1">
    <location>
        <begin position="369"/>
        <end position="379"/>
    </location>
</feature>
<feature type="transmembrane region" description="Helical" evidence="2">
    <location>
        <begin position="240"/>
        <end position="265"/>
    </location>
</feature>
<keyword evidence="3" id="KW-0732">Signal</keyword>
<feature type="compositionally biased region" description="Polar residues" evidence="1">
    <location>
        <begin position="120"/>
        <end position="130"/>
    </location>
</feature>
<keyword evidence="2" id="KW-0472">Membrane</keyword>
<feature type="compositionally biased region" description="Basic and acidic residues" evidence="1">
    <location>
        <begin position="538"/>
        <end position="548"/>
    </location>
</feature>
<sequence>MAAKFVSCLTIFSSLALTSCFQMNGPALLTRRLPDSNFHLPAILQMQKRHNALQRDLVISTPSSSISEAITEAERRVEDALSGRKELKKEENGIRISPTGKAYADLKEGSKPKKKDFHSSPASFRQLNQASSDSSPSSHPTRRNHQSQLNTHSSNKQTSIPASKKTESPSRSHPPGVTLSPVAKNSRVLEVAEDSAHQISNIYESRSLERSDEDVTKKAHEIDAYVTDGSTKQNDEVHFFWTWEAVVIVSIPVLCIASLLIIGFLTRTRLGARLYWFLTSKHKFDLEMSRRISHHLEHPHVFRSAEATTDQGEPRDGGENGGCVAVELRYNSSSDSFVSYYGSLGSRDSFDSQYSSEESGSCHNVGSSRSKRKQRRAGRKSSVSSEASSASYLSTSRRGSQESQMSLPRLWGGRRKGSNDSQMSIDSQFSAHRRGSTESQRSIMKLWYAGRKGSSDSQISIDSQSVVSRRSSLDSQRRQIGTDRHSSMDSSYGSMDSQGSKEGLDNFVGGARTRRRDSPRQLEASLQEMATYSQARARSLDLGEERRMSRTLSLIHEEPPV</sequence>
<feature type="region of interest" description="Disordered" evidence="1">
    <location>
        <begin position="353"/>
        <end position="437"/>
    </location>
</feature>
<gene>
    <name evidence="4" type="ORF">C7M84_017753</name>
</gene>
<accession>A0A423SJH7</accession>
<feature type="compositionally biased region" description="Basic and acidic residues" evidence="1">
    <location>
        <begin position="471"/>
        <end position="487"/>
    </location>
</feature>
<protein>
    <submittedName>
        <fullName evidence="4">Uncharacterized protein</fullName>
    </submittedName>
</protein>
<name>A0A423SJH7_PENVA</name>
<dbReference type="PROSITE" id="PS51257">
    <property type="entry name" value="PROKAR_LIPOPROTEIN"/>
    <property type="match status" value="1"/>
</dbReference>
<feature type="chain" id="PRO_5019561321" evidence="3">
    <location>
        <begin position="21"/>
        <end position="561"/>
    </location>
</feature>
<feature type="compositionally biased region" description="Low complexity" evidence="1">
    <location>
        <begin position="488"/>
        <end position="500"/>
    </location>
</feature>
<evidence type="ECO:0000313" key="5">
    <source>
        <dbReference type="Proteomes" id="UP000283509"/>
    </source>
</evidence>
<feature type="compositionally biased region" description="Low complexity" evidence="1">
    <location>
        <begin position="380"/>
        <end position="398"/>
    </location>
</feature>
<organism evidence="4 5">
    <name type="scientific">Penaeus vannamei</name>
    <name type="common">Whiteleg shrimp</name>
    <name type="synonym">Litopenaeus vannamei</name>
    <dbReference type="NCBI Taxonomy" id="6689"/>
    <lineage>
        <taxon>Eukaryota</taxon>
        <taxon>Metazoa</taxon>
        <taxon>Ecdysozoa</taxon>
        <taxon>Arthropoda</taxon>
        <taxon>Crustacea</taxon>
        <taxon>Multicrustacea</taxon>
        <taxon>Malacostraca</taxon>
        <taxon>Eumalacostraca</taxon>
        <taxon>Eucarida</taxon>
        <taxon>Decapoda</taxon>
        <taxon>Dendrobranchiata</taxon>
        <taxon>Penaeoidea</taxon>
        <taxon>Penaeidae</taxon>
        <taxon>Penaeus</taxon>
    </lineage>
</organism>